<sequence length="127" mass="14145">MDLMRTLADHSIRRALSFAGLGVVTLMLALSFDLALAFRTGGNLLGLICLGLLWLAWRTPSRNLRRSELWSLLLVHATALARSLPAEQAQRMMAETLRQRLVWHAEPIGALALFLWVLAMILTLAGR</sequence>
<evidence type="ECO:0000313" key="3">
    <source>
        <dbReference type="Proteomes" id="UP001595420"/>
    </source>
</evidence>
<protein>
    <submittedName>
        <fullName evidence="2">Uncharacterized protein</fullName>
    </submittedName>
</protein>
<feature type="transmembrane region" description="Helical" evidence="1">
    <location>
        <begin position="12"/>
        <end position="30"/>
    </location>
</feature>
<evidence type="ECO:0000256" key="1">
    <source>
        <dbReference type="SAM" id="Phobius"/>
    </source>
</evidence>
<keyword evidence="3" id="KW-1185">Reference proteome</keyword>
<accession>A0ABV7BRW3</accession>
<reference evidence="3" key="1">
    <citation type="journal article" date="2019" name="Int. J. Syst. Evol. Microbiol.">
        <title>The Global Catalogue of Microorganisms (GCM) 10K type strain sequencing project: providing services to taxonomists for standard genome sequencing and annotation.</title>
        <authorList>
            <consortium name="The Broad Institute Genomics Platform"/>
            <consortium name="The Broad Institute Genome Sequencing Center for Infectious Disease"/>
            <person name="Wu L."/>
            <person name="Ma J."/>
        </authorList>
    </citation>
    <scope>NUCLEOTIDE SEQUENCE [LARGE SCALE GENOMIC DNA]</scope>
    <source>
        <strain evidence="3">CGMCC 1.16855</strain>
    </source>
</reference>
<feature type="transmembrane region" description="Helical" evidence="1">
    <location>
        <begin position="36"/>
        <end position="57"/>
    </location>
</feature>
<keyword evidence="1" id="KW-0472">Membrane</keyword>
<proteinExistence type="predicted"/>
<comment type="caution">
    <text evidence="2">The sequence shown here is derived from an EMBL/GenBank/DDBJ whole genome shotgun (WGS) entry which is preliminary data.</text>
</comment>
<keyword evidence="1" id="KW-1133">Transmembrane helix</keyword>
<dbReference type="Proteomes" id="UP001595420">
    <property type="component" value="Unassembled WGS sequence"/>
</dbReference>
<feature type="transmembrane region" description="Helical" evidence="1">
    <location>
        <begin position="105"/>
        <end position="125"/>
    </location>
</feature>
<name>A0ABV7BRW3_9PROT</name>
<dbReference type="RefSeq" id="WP_216836451.1">
    <property type="nucleotide sequence ID" value="NZ_JAFNJS010000003.1"/>
</dbReference>
<gene>
    <name evidence="2" type="ORF">ACFOD3_10615</name>
</gene>
<dbReference type="EMBL" id="JBHRSB010000003">
    <property type="protein sequence ID" value="MFC3000347.1"/>
    <property type="molecule type" value="Genomic_DNA"/>
</dbReference>
<evidence type="ECO:0000313" key="2">
    <source>
        <dbReference type="EMBL" id="MFC3000347.1"/>
    </source>
</evidence>
<keyword evidence="1" id="KW-0812">Transmembrane</keyword>
<organism evidence="2 3">
    <name type="scientific">Falsiroseomonas tokyonensis</name>
    <dbReference type="NCBI Taxonomy" id="430521"/>
    <lineage>
        <taxon>Bacteria</taxon>
        <taxon>Pseudomonadati</taxon>
        <taxon>Pseudomonadota</taxon>
        <taxon>Alphaproteobacteria</taxon>
        <taxon>Acetobacterales</taxon>
        <taxon>Roseomonadaceae</taxon>
        <taxon>Falsiroseomonas</taxon>
    </lineage>
</organism>